<accession>A0AA39CD53</accession>
<dbReference type="Pfam" id="PF00498">
    <property type="entry name" value="FHA"/>
    <property type="match status" value="1"/>
</dbReference>
<feature type="compositionally biased region" description="Low complexity" evidence="1">
    <location>
        <begin position="383"/>
        <end position="396"/>
    </location>
</feature>
<dbReference type="GO" id="GO:0005737">
    <property type="term" value="C:cytoplasm"/>
    <property type="evidence" value="ECO:0007669"/>
    <property type="project" value="TreeGrafter"/>
</dbReference>
<evidence type="ECO:0000313" key="5">
    <source>
        <dbReference type="Proteomes" id="UP001172673"/>
    </source>
</evidence>
<evidence type="ECO:0000256" key="2">
    <source>
        <dbReference type="SAM" id="Phobius"/>
    </source>
</evidence>
<gene>
    <name evidence="4" type="ORF">H2200_011353</name>
</gene>
<dbReference type="Gene3D" id="2.60.200.20">
    <property type="match status" value="1"/>
</dbReference>
<keyword evidence="2" id="KW-0472">Membrane</keyword>
<feature type="compositionally biased region" description="Polar residues" evidence="1">
    <location>
        <begin position="424"/>
        <end position="435"/>
    </location>
</feature>
<keyword evidence="2" id="KW-1133">Transmembrane helix</keyword>
<dbReference type="InterPro" id="IPR051176">
    <property type="entry name" value="Cent_Immune-Sig_Mod"/>
</dbReference>
<evidence type="ECO:0000256" key="1">
    <source>
        <dbReference type="SAM" id="MobiDB-lite"/>
    </source>
</evidence>
<comment type="caution">
    <text evidence="4">The sequence shown here is derived from an EMBL/GenBank/DDBJ whole genome shotgun (WGS) entry which is preliminary data.</text>
</comment>
<name>A0AA39CD53_9EURO</name>
<feature type="compositionally biased region" description="Basic and acidic residues" evidence="1">
    <location>
        <begin position="261"/>
        <end position="272"/>
    </location>
</feature>
<protein>
    <recommendedName>
        <fullName evidence="3">FHA domain-containing protein</fullName>
    </recommendedName>
</protein>
<dbReference type="PROSITE" id="PS50006">
    <property type="entry name" value="FHA_DOMAIN"/>
    <property type="match status" value="1"/>
</dbReference>
<dbReference type="PANTHER" id="PTHR15715:SF37">
    <property type="entry name" value="LD47843P"/>
    <property type="match status" value="1"/>
</dbReference>
<feature type="region of interest" description="Disordered" evidence="1">
    <location>
        <begin position="581"/>
        <end position="618"/>
    </location>
</feature>
<feature type="transmembrane region" description="Helical" evidence="2">
    <location>
        <begin position="625"/>
        <end position="647"/>
    </location>
</feature>
<sequence length="653" mass="70325">MAGTAPGLHVTVTLKDVNYRDPIPERTLVLEAPNWQVNIGRGTQSGYEDLTPAPNNAWFDSRVMSRSHAILRADPETKEITVEDVGSMHGTHLAGRRLRTHHVEPIWEGDTLILGADVTRGSCECNDTSEETCSDFAPAYFNALNILVTWTWSHEEYGPFILDTVIHTDMPPHRPHAASPRPTAANMYRNSFSVDYYSGDEISSEILGEQEEDDYEIYEEERHISEADDDIQIIQDSARQPSIEIIMPPTRTFTVPESDDGSTREGSSHAEISDEEVDESPVSSPIIPGNANEAETETEAKKSKIVTLSTSCSIAPGESASNRGQPETSQPSAAGHVDVNEVTYWSESDESSEVSSYAGDEPWNDHFASFGESYNASCHDEIAGPSIAGPSSSSGATQHQEHIRPPSPSDAAMPKPPGHLPKPFTTSAPPFNTFQPHGAPGSDMAGAALRPSSAWAGHNSVLWEPMPPYNLPAPLPPAFSYPRPEFGSYQAPSMAMSTQPMSPLSIPSLVEQQSERNKGISRKRKADDMSSDDSQSGGPLPELASSDVENIYQFPIKEDGTTSGPATVAMEDVTTAYTTTVPSEPASTVEVDESVSSAVTEPPRKKVKTRKAGSSKASRNGLVKMAAATITGMAIGAVGTIIGLAALPQEYFV</sequence>
<dbReference type="SUPFAM" id="SSF49879">
    <property type="entry name" value="SMAD/FHA domain"/>
    <property type="match status" value="1"/>
</dbReference>
<dbReference type="EMBL" id="JAPDRK010000020">
    <property type="protein sequence ID" value="KAJ9603832.1"/>
    <property type="molecule type" value="Genomic_DNA"/>
</dbReference>
<dbReference type="SMART" id="SM00240">
    <property type="entry name" value="FHA"/>
    <property type="match status" value="1"/>
</dbReference>
<keyword evidence="2" id="KW-0812">Transmembrane</keyword>
<dbReference type="Proteomes" id="UP001172673">
    <property type="component" value="Unassembled WGS sequence"/>
</dbReference>
<dbReference type="InterPro" id="IPR008984">
    <property type="entry name" value="SMAD_FHA_dom_sf"/>
</dbReference>
<dbReference type="AlphaFoldDB" id="A0AA39CD53"/>
<feature type="compositionally biased region" description="Low complexity" evidence="1">
    <location>
        <begin position="280"/>
        <end position="293"/>
    </location>
</feature>
<keyword evidence="5" id="KW-1185">Reference proteome</keyword>
<feature type="domain" description="FHA" evidence="3">
    <location>
        <begin position="37"/>
        <end position="98"/>
    </location>
</feature>
<reference evidence="4" key="1">
    <citation type="submission" date="2022-10" db="EMBL/GenBank/DDBJ databases">
        <title>Culturing micro-colonial fungi from biological soil crusts in the Mojave desert and describing Neophaeococcomyces mojavensis, and introducing the new genera and species Taxawa tesnikishii.</title>
        <authorList>
            <person name="Kurbessoian T."/>
            <person name="Stajich J.E."/>
        </authorList>
    </citation>
    <scope>NUCLEOTIDE SEQUENCE</scope>
    <source>
        <strain evidence="4">TK_41</strain>
    </source>
</reference>
<evidence type="ECO:0000259" key="3">
    <source>
        <dbReference type="PROSITE" id="PS50006"/>
    </source>
</evidence>
<proteinExistence type="predicted"/>
<dbReference type="PANTHER" id="PTHR15715">
    <property type="entry name" value="CENTROSOMAL PROTEIN OF 170 KDA"/>
    <property type="match status" value="1"/>
</dbReference>
<feature type="region of interest" description="Disordered" evidence="1">
    <location>
        <begin position="250"/>
        <end position="338"/>
    </location>
</feature>
<feature type="region of interest" description="Disordered" evidence="1">
    <location>
        <begin position="381"/>
        <end position="448"/>
    </location>
</feature>
<feature type="region of interest" description="Disordered" evidence="1">
    <location>
        <begin position="466"/>
        <end position="545"/>
    </location>
</feature>
<dbReference type="InterPro" id="IPR000253">
    <property type="entry name" value="FHA_dom"/>
</dbReference>
<evidence type="ECO:0000313" key="4">
    <source>
        <dbReference type="EMBL" id="KAJ9603832.1"/>
    </source>
</evidence>
<feature type="compositionally biased region" description="Pro residues" evidence="1">
    <location>
        <begin position="466"/>
        <end position="479"/>
    </location>
</feature>
<organism evidence="4 5">
    <name type="scientific">Cladophialophora chaetospira</name>
    <dbReference type="NCBI Taxonomy" id="386627"/>
    <lineage>
        <taxon>Eukaryota</taxon>
        <taxon>Fungi</taxon>
        <taxon>Dikarya</taxon>
        <taxon>Ascomycota</taxon>
        <taxon>Pezizomycotina</taxon>
        <taxon>Eurotiomycetes</taxon>
        <taxon>Chaetothyriomycetidae</taxon>
        <taxon>Chaetothyriales</taxon>
        <taxon>Herpotrichiellaceae</taxon>
        <taxon>Cladophialophora</taxon>
    </lineage>
</organism>
<feature type="compositionally biased region" description="Polar residues" evidence="1">
    <location>
        <begin position="306"/>
        <end position="332"/>
    </location>
</feature>